<name>A0A9E7R5V5_9EURY</name>
<feature type="compositionally biased region" description="Low complexity" evidence="1">
    <location>
        <begin position="43"/>
        <end position="66"/>
    </location>
</feature>
<proteinExistence type="predicted"/>
<keyword evidence="3" id="KW-1185">Reference proteome</keyword>
<dbReference type="RefSeq" id="WP_260595292.1">
    <property type="nucleotide sequence ID" value="NZ_CP104003.1"/>
</dbReference>
<dbReference type="AlphaFoldDB" id="A0A9E7R5V5"/>
<dbReference type="GeneID" id="74942302"/>
<organism evidence="2 3">
    <name type="scientific">Salinirubellus salinus</name>
    <dbReference type="NCBI Taxonomy" id="1364945"/>
    <lineage>
        <taxon>Archaea</taxon>
        <taxon>Methanobacteriati</taxon>
        <taxon>Methanobacteriota</taxon>
        <taxon>Stenosarchaea group</taxon>
        <taxon>Halobacteria</taxon>
        <taxon>Halobacteriales</taxon>
        <taxon>Natronomonadaceae</taxon>
        <taxon>Salinirubellus</taxon>
    </lineage>
</organism>
<gene>
    <name evidence="2" type="ORF">N0B31_07730</name>
</gene>
<evidence type="ECO:0000313" key="3">
    <source>
        <dbReference type="Proteomes" id="UP001057580"/>
    </source>
</evidence>
<dbReference type="EMBL" id="CP104003">
    <property type="protein sequence ID" value="UWM56172.1"/>
    <property type="molecule type" value="Genomic_DNA"/>
</dbReference>
<sequence length="323" mass="34651">MRSALPVAVLLLCAVLAGCSFADTGGPPTPAETLTPVPIDESTPTAAPDRPTRQPRTATRTPAARPFDLPNGYGVSGVTDVRVAAQGHRLSLDNRSNYRLDAEAVVIEADGPRRTTSTRRLVSQDATLVQIRENGSLTLAVYETDEAIYALRLDPSDARFRLQSQYVTIAGPTVDRQFSDVVTALRYRRGAATSIVSNADWGAMGVVETENETVLEYRATRPARPLSGDAGMTQYEARLLVDESGLVRFAGVRGVAESEDGWGQRRYTTRVSDIGTTTVEPPAWLGGVAEANATIEDGYVVVENTGDRAIPLSTVEVDRVDSG</sequence>
<dbReference type="PROSITE" id="PS51257">
    <property type="entry name" value="PROKAR_LIPOPROTEIN"/>
    <property type="match status" value="1"/>
</dbReference>
<feature type="region of interest" description="Disordered" evidence="1">
    <location>
        <begin position="24"/>
        <end position="71"/>
    </location>
</feature>
<protein>
    <submittedName>
        <fullName evidence="2">Uncharacterized protein</fullName>
    </submittedName>
</protein>
<reference evidence="2" key="1">
    <citation type="submission" date="2022-09" db="EMBL/GenBank/DDBJ databases">
        <title>Diverse halophilic archaea isolated from saline environments.</title>
        <authorList>
            <person name="Cui H.-L."/>
        </authorList>
    </citation>
    <scope>NUCLEOTIDE SEQUENCE</scope>
    <source>
        <strain evidence="2">ZS-35-S2</strain>
    </source>
</reference>
<dbReference type="Proteomes" id="UP001057580">
    <property type="component" value="Chromosome"/>
</dbReference>
<evidence type="ECO:0000256" key="1">
    <source>
        <dbReference type="SAM" id="MobiDB-lite"/>
    </source>
</evidence>
<dbReference type="KEGG" id="ssai:N0B31_07730"/>
<accession>A0A9E7R5V5</accession>
<evidence type="ECO:0000313" key="2">
    <source>
        <dbReference type="EMBL" id="UWM56172.1"/>
    </source>
</evidence>